<organism evidence="5 6">
    <name type="scientific">Saguinus oedipus</name>
    <name type="common">Cotton-top tamarin</name>
    <name type="synonym">Oedipomidas oedipus</name>
    <dbReference type="NCBI Taxonomy" id="9490"/>
    <lineage>
        <taxon>Eukaryota</taxon>
        <taxon>Metazoa</taxon>
        <taxon>Chordata</taxon>
        <taxon>Craniata</taxon>
        <taxon>Vertebrata</taxon>
        <taxon>Euteleostomi</taxon>
        <taxon>Mammalia</taxon>
        <taxon>Eutheria</taxon>
        <taxon>Euarchontoglires</taxon>
        <taxon>Primates</taxon>
        <taxon>Haplorrhini</taxon>
        <taxon>Platyrrhini</taxon>
        <taxon>Cebidae</taxon>
        <taxon>Callitrichinae</taxon>
        <taxon>Saguinus</taxon>
    </lineage>
</organism>
<evidence type="ECO:0000259" key="4">
    <source>
        <dbReference type="SMART" id="SM00082"/>
    </source>
</evidence>
<name>A0ABQ9W1R9_SAGOE</name>
<evidence type="ECO:0000256" key="1">
    <source>
        <dbReference type="ARBA" id="ARBA00022614"/>
    </source>
</evidence>
<dbReference type="Gene3D" id="3.80.10.10">
    <property type="entry name" value="Ribonuclease Inhibitor"/>
    <property type="match status" value="1"/>
</dbReference>
<dbReference type="SMART" id="SM00082">
    <property type="entry name" value="LRRCT"/>
    <property type="match status" value="1"/>
</dbReference>
<keyword evidence="6" id="KW-1185">Reference proteome</keyword>
<dbReference type="EMBL" id="JASSZA010000003">
    <property type="protein sequence ID" value="KAK2115579.1"/>
    <property type="molecule type" value="Genomic_DNA"/>
</dbReference>
<dbReference type="SUPFAM" id="SSF52058">
    <property type="entry name" value="L domain-like"/>
    <property type="match status" value="1"/>
</dbReference>
<keyword evidence="1" id="KW-0433">Leucine-rich repeat</keyword>
<evidence type="ECO:0000313" key="6">
    <source>
        <dbReference type="Proteomes" id="UP001266305"/>
    </source>
</evidence>
<evidence type="ECO:0000313" key="5">
    <source>
        <dbReference type="EMBL" id="KAK2115579.1"/>
    </source>
</evidence>
<accession>A0ABQ9W1R9</accession>
<feature type="compositionally biased region" description="Polar residues" evidence="3">
    <location>
        <begin position="183"/>
        <end position="195"/>
    </location>
</feature>
<feature type="domain" description="LRRCT" evidence="4">
    <location>
        <begin position="125"/>
        <end position="176"/>
    </location>
</feature>
<proteinExistence type="predicted"/>
<keyword evidence="2" id="KW-0732">Signal</keyword>
<dbReference type="InterPro" id="IPR000483">
    <property type="entry name" value="Cys-rich_flank_reg_C"/>
</dbReference>
<gene>
    <name evidence="5" type="ORF">P7K49_006205</name>
</gene>
<dbReference type="PANTHER" id="PTHR24367:SF21">
    <property type="entry name" value="LEUCINE-RICH REPEAT LGI FAMILY MEMBER 2"/>
    <property type="match status" value="1"/>
</dbReference>
<feature type="non-terminal residue" evidence="5">
    <location>
        <position position="195"/>
    </location>
</feature>
<evidence type="ECO:0000256" key="3">
    <source>
        <dbReference type="SAM" id="MobiDB-lite"/>
    </source>
</evidence>
<dbReference type="PANTHER" id="PTHR24367">
    <property type="entry name" value="LEUCINE-RICH REPEAT-CONTAINING PROTEIN"/>
    <property type="match status" value="1"/>
</dbReference>
<dbReference type="InterPro" id="IPR032675">
    <property type="entry name" value="LRR_dom_sf"/>
</dbReference>
<evidence type="ECO:0000256" key="2">
    <source>
        <dbReference type="ARBA" id="ARBA00022729"/>
    </source>
</evidence>
<sequence length="195" mass="22297">MRIVGKLGGFRRGVSDRDGSMFSVCNHDWYRVDISINALEKNQLISVSRTTLQLEVHHFNTQRLSTSIALHHGHSSSQADDRALQNPESSEKELMLSLANNHIKALPRDVFSDLDSLIELDLRGNKFECDCKAKWLYLWLKMTNSTVSDVLCISPPEYQEKKLNDELKRHQNSKNKYPIEASPATTFQQISKNPQ</sequence>
<dbReference type="Proteomes" id="UP001266305">
    <property type="component" value="Unassembled WGS sequence"/>
</dbReference>
<reference evidence="5 6" key="1">
    <citation type="submission" date="2023-05" db="EMBL/GenBank/DDBJ databases">
        <title>B98-5 Cell Line De Novo Hybrid Assembly: An Optical Mapping Approach.</title>
        <authorList>
            <person name="Kananen K."/>
            <person name="Auerbach J.A."/>
            <person name="Kautto E."/>
            <person name="Blachly J.S."/>
        </authorList>
    </citation>
    <scope>NUCLEOTIDE SEQUENCE [LARGE SCALE GENOMIC DNA]</scope>
    <source>
        <strain evidence="5">B95-8</strain>
        <tissue evidence="5">Cell line</tissue>
    </source>
</reference>
<comment type="caution">
    <text evidence="5">The sequence shown here is derived from an EMBL/GenBank/DDBJ whole genome shotgun (WGS) entry which is preliminary data.</text>
</comment>
<dbReference type="InterPro" id="IPR051295">
    <property type="entry name" value="LGI_related"/>
</dbReference>
<protein>
    <recommendedName>
        <fullName evidence="4">LRRCT domain-containing protein</fullName>
    </recommendedName>
</protein>
<feature type="region of interest" description="Disordered" evidence="3">
    <location>
        <begin position="166"/>
        <end position="195"/>
    </location>
</feature>